<dbReference type="Proteomes" id="UP000232455">
    <property type="component" value="Unassembled WGS sequence"/>
</dbReference>
<name>A0ABX4PUN1_9PSED</name>
<feature type="compositionally biased region" description="Polar residues" evidence="1">
    <location>
        <begin position="34"/>
        <end position="57"/>
    </location>
</feature>
<proteinExistence type="predicted"/>
<reference evidence="2 3" key="1">
    <citation type="submission" date="2017-11" db="EMBL/GenBank/DDBJ databases">
        <title>Genome sequencing of a diverse group of Pseudomonas species.</title>
        <authorList>
            <person name="Loper J."/>
        </authorList>
    </citation>
    <scope>NUCLEOTIDE SEQUENCE [LARGE SCALE GENOMIC DNA]</scope>
    <source>
        <strain evidence="2 3">LMG 25716</strain>
    </source>
</reference>
<accession>A0ABX4PUN1</accession>
<evidence type="ECO:0000313" key="3">
    <source>
        <dbReference type="Proteomes" id="UP000232455"/>
    </source>
</evidence>
<protein>
    <recommendedName>
        <fullName evidence="4">Secreted protein</fullName>
    </recommendedName>
</protein>
<gene>
    <name evidence="2" type="ORF">ATI02_1516</name>
</gene>
<organism evidence="2 3">
    <name type="scientific">Pseudomonas baetica</name>
    <dbReference type="NCBI Taxonomy" id="674054"/>
    <lineage>
        <taxon>Bacteria</taxon>
        <taxon>Pseudomonadati</taxon>
        <taxon>Pseudomonadota</taxon>
        <taxon>Gammaproteobacteria</taxon>
        <taxon>Pseudomonadales</taxon>
        <taxon>Pseudomonadaceae</taxon>
        <taxon>Pseudomonas</taxon>
    </lineage>
</organism>
<comment type="caution">
    <text evidence="2">The sequence shown here is derived from an EMBL/GenBank/DDBJ whole genome shotgun (WGS) entry which is preliminary data.</text>
</comment>
<dbReference type="EMBL" id="PHHE01000001">
    <property type="protein sequence ID" value="PKA68724.1"/>
    <property type="molecule type" value="Genomic_DNA"/>
</dbReference>
<sequence length="63" mass="6777">MYPSISPLLLLAIAICLGGSSCHDNGSRDERDAQNQSSVNGGNNRTGSGIVPTQQIQPRMHRR</sequence>
<keyword evidence="3" id="KW-1185">Reference proteome</keyword>
<feature type="region of interest" description="Disordered" evidence="1">
    <location>
        <begin position="23"/>
        <end position="63"/>
    </location>
</feature>
<evidence type="ECO:0000256" key="1">
    <source>
        <dbReference type="SAM" id="MobiDB-lite"/>
    </source>
</evidence>
<evidence type="ECO:0008006" key="4">
    <source>
        <dbReference type="Google" id="ProtNLM"/>
    </source>
</evidence>
<evidence type="ECO:0000313" key="2">
    <source>
        <dbReference type="EMBL" id="PKA68724.1"/>
    </source>
</evidence>